<comment type="caution">
    <text evidence="1">The sequence shown here is derived from an EMBL/GenBank/DDBJ whole genome shotgun (WGS) entry which is preliminary data.</text>
</comment>
<sequence length="34" mass="3594">MLSLPTTCSDIREGCCSSQYPSREDQCGGRKGAG</sequence>
<dbReference type="Proteomes" id="UP001331761">
    <property type="component" value="Unassembled WGS sequence"/>
</dbReference>
<name>A0AAN8F6L9_TRICO</name>
<evidence type="ECO:0000313" key="1">
    <source>
        <dbReference type="EMBL" id="KAK5974115.1"/>
    </source>
</evidence>
<protein>
    <submittedName>
        <fullName evidence="1">Uncharacterized protein</fullName>
    </submittedName>
</protein>
<gene>
    <name evidence="1" type="ORF">GCK32_014511</name>
</gene>
<evidence type="ECO:0000313" key="2">
    <source>
        <dbReference type="Proteomes" id="UP001331761"/>
    </source>
</evidence>
<dbReference type="AlphaFoldDB" id="A0AAN8F6L9"/>
<reference evidence="1 2" key="1">
    <citation type="submission" date="2019-10" db="EMBL/GenBank/DDBJ databases">
        <title>Assembly and Annotation for the nematode Trichostrongylus colubriformis.</title>
        <authorList>
            <person name="Martin J."/>
        </authorList>
    </citation>
    <scope>NUCLEOTIDE SEQUENCE [LARGE SCALE GENOMIC DNA]</scope>
    <source>
        <strain evidence="1">G859</strain>
        <tissue evidence="1">Whole worm</tissue>
    </source>
</reference>
<dbReference type="EMBL" id="WIXE01014652">
    <property type="protein sequence ID" value="KAK5974115.1"/>
    <property type="molecule type" value="Genomic_DNA"/>
</dbReference>
<proteinExistence type="predicted"/>
<accession>A0AAN8F6L9</accession>
<keyword evidence="2" id="KW-1185">Reference proteome</keyword>
<organism evidence="1 2">
    <name type="scientific">Trichostrongylus colubriformis</name>
    <name type="common">Black scour worm</name>
    <dbReference type="NCBI Taxonomy" id="6319"/>
    <lineage>
        <taxon>Eukaryota</taxon>
        <taxon>Metazoa</taxon>
        <taxon>Ecdysozoa</taxon>
        <taxon>Nematoda</taxon>
        <taxon>Chromadorea</taxon>
        <taxon>Rhabditida</taxon>
        <taxon>Rhabditina</taxon>
        <taxon>Rhabditomorpha</taxon>
        <taxon>Strongyloidea</taxon>
        <taxon>Trichostrongylidae</taxon>
        <taxon>Trichostrongylus</taxon>
    </lineage>
</organism>